<keyword evidence="1" id="KW-0596">Phosphopantetheine</keyword>
<reference evidence="4 5" key="1">
    <citation type="submission" date="2019-03" db="EMBL/GenBank/DDBJ databases">
        <title>Genomic Encyclopedia of Archaeal and Bacterial Type Strains, Phase II (KMG-II): from individual species to whole genera.</title>
        <authorList>
            <person name="Goeker M."/>
        </authorList>
    </citation>
    <scope>NUCLEOTIDE SEQUENCE [LARGE SCALE GENOMIC DNA]</scope>
    <source>
        <strain evidence="4 5">DSM 45499</strain>
    </source>
</reference>
<keyword evidence="5" id="KW-1185">Reference proteome</keyword>
<evidence type="ECO:0000313" key="5">
    <source>
        <dbReference type="Proteomes" id="UP000294927"/>
    </source>
</evidence>
<gene>
    <name evidence="4" type="ORF">CLV71_118139</name>
</gene>
<evidence type="ECO:0000256" key="1">
    <source>
        <dbReference type="ARBA" id="ARBA00022450"/>
    </source>
</evidence>
<dbReference type="AlphaFoldDB" id="A0A4R7UZC1"/>
<accession>A0A4R7UZC1</accession>
<dbReference type="Gene3D" id="3.40.50.720">
    <property type="entry name" value="NAD(P)-binding Rossmann-like Domain"/>
    <property type="match status" value="1"/>
</dbReference>
<comment type="caution">
    <text evidence="4">The sequence shown here is derived from an EMBL/GenBank/DDBJ whole genome shotgun (WGS) entry which is preliminary data.</text>
</comment>
<dbReference type="OrthoDB" id="9135493at2"/>
<evidence type="ECO:0000259" key="3">
    <source>
        <dbReference type="Pfam" id="PF07993"/>
    </source>
</evidence>
<dbReference type="PANTHER" id="PTHR44845">
    <property type="entry name" value="CARRIER DOMAIN-CONTAINING PROTEIN"/>
    <property type="match status" value="1"/>
</dbReference>
<dbReference type="Pfam" id="PF07993">
    <property type="entry name" value="NAD_binding_4"/>
    <property type="match status" value="1"/>
</dbReference>
<organism evidence="4 5">
    <name type="scientific">Actinophytocola oryzae</name>
    <dbReference type="NCBI Taxonomy" id="502181"/>
    <lineage>
        <taxon>Bacteria</taxon>
        <taxon>Bacillati</taxon>
        <taxon>Actinomycetota</taxon>
        <taxon>Actinomycetes</taxon>
        <taxon>Pseudonocardiales</taxon>
        <taxon>Pseudonocardiaceae</taxon>
    </lineage>
</organism>
<evidence type="ECO:0000256" key="2">
    <source>
        <dbReference type="ARBA" id="ARBA00022553"/>
    </source>
</evidence>
<keyword evidence="2" id="KW-0597">Phosphoprotein</keyword>
<dbReference type="EMBL" id="SOCP01000018">
    <property type="protein sequence ID" value="TDV42269.1"/>
    <property type="molecule type" value="Genomic_DNA"/>
</dbReference>
<name>A0A4R7UZC1_9PSEU</name>
<feature type="domain" description="Thioester reductase (TE)" evidence="3">
    <location>
        <begin position="52"/>
        <end position="183"/>
    </location>
</feature>
<dbReference type="Proteomes" id="UP000294927">
    <property type="component" value="Unassembled WGS sequence"/>
</dbReference>
<proteinExistence type="predicted"/>
<dbReference type="SUPFAM" id="SSF51735">
    <property type="entry name" value="NAD(P)-binding Rossmann-fold domains"/>
    <property type="match status" value="1"/>
</dbReference>
<protein>
    <submittedName>
        <fullName evidence="4">Thioester reductase-like protein</fullName>
    </submittedName>
</protein>
<dbReference type="PANTHER" id="PTHR44845:SF6">
    <property type="entry name" value="BETA-ALANINE-ACTIVATING ENZYME"/>
    <property type="match status" value="1"/>
</dbReference>
<sequence length="417" mass="46760">MRITLRSHSDRLALWTGSHSRLAVSYSEDPVQVAGSLPRRPADERKTVLLLGGNGFVGMHFLRDLLDDERVEKVYILVRPKGTNSGEARLARQARKYKLALPDTGKLVVLEGSYLDPSMGLDRATYELLLSEVDIVLDAAGATTHEYPYSRYRREKVLPTVTLAEFCLTRRFKTLHVIGSVGSEVYKRRRDFFRGSFFFCGYSKMKFVVKHLSLRLSRDGVPIHIYQAPFALGGPGTAFRDPGMEYSFWNMIWHMVRQGQTWQSGATIPMVASDVLSRAVLNNALSAAPRVISYPVTPVTTAELAERFGLELVSWREFRAKLVRDNRFRLDEVSWRHPVSSTRRALARANFVRSLFPRCLPEILENIDKAATAPATTPLVPGLPAIDVLHANALNIRKLAKELPVTAPETGAVREAA</sequence>
<dbReference type="InterPro" id="IPR013120">
    <property type="entry name" value="FAR_NAD-bd"/>
</dbReference>
<evidence type="ECO:0000313" key="4">
    <source>
        <dbReference type="EMBL" id="TDV42269.1"/>
    </source>
</evidence>
<dbReference type="InterPro" id="IPR036291">
    <property type="entry name" value="NAD(P)-bd_dom_sf"/>
</dbReference>